<dbReference type="PANTHER" id="PTHR37173:SF1">
    <property type="entry name" value="PROLINE-RICH FAMILY PROTEIN"/>
    <property type="match status" value="1"/>
</dbReference>
<reference evidence="2 3" key="1">
    <citation type="journal article" date="2018" name="Proc. Natl. Acad. Sci. U.S.A.">
        <title>Draft genome sequence of Camellia sinensis var. sinensis provides insights into the evolution of the tea genome and tea quality.</title>
        <authorList>
            <person name="Wei C."/>
            <person name="Yang H."/>
            <person name="Wang S."/>
            <person name="Zhao J."/>
            <person name="Liu C."/>
            <person name="Gao L."/>
            <person name="Xia E."/>
            <person name="Lu Y."/>
            <person name="Tai Y."/>
            <person name="She G."/>
            <person name="Sun J."/>
            <person name="Cao H."/>
            <person name="Tong W."/>
            <person name="Gao Q."/>
            <person name="Li Y."/>
            <person name="Deng W."/>
            <person name="Jiang X."/>
            <person name="Wang W."/>
            <person name="Chen Q."/>
            <person name="Zhang S."/>
            <person name="Li H."/>
            <person name="Wu J."/>
            <person name="Wang P."/>
            <person name="Li P."/>
            <person name="Shi C."/>
            <person name="Zheng F."/>
            <person name="Jian J."/>
            <person name="Huang B."/>
            <person name="Shan D."/>
            <person name="Shi M."/>
            <person name="Fang C."/>
            <person name="Yue Y."/>
            <person name="Li F."/>
            <person name="Li D."/>
            <person name="Wei S."/>
            <person name="Han B."/>
            <person name="Jiang C."/>
            <person name="Yin Y."/>
            <person name="Xia T."/>
            <person name="Zhang Z."/>
            <person name="Bennetzen J.L."/>
            <person name="Zhao S."/>
            <person name="Wan X."/>
        </authorList>
    </citation>
    <scope>NUCLEOTIDE SEQUENCE [LARGE SCALE GENOMIC DNA]</scope>
    <source>
        <strain evidence="3">cv. Shuchazao</strain>
        <tissue evidence="2">Leaf</tissue>
    </source>
</reference>
<evidence type="ECO:0000313" key="2">
    <source>
        <dbReference type="EMBL" id="THF99261.1"/>
    </source>
</evidence>
<feature type="transmembrane region" description="Helical" evidence="1">
    <location>
        <begin position="365"/>
        <end position="391"/>
    </location>
</feature>
<dbReference type="Pfam" id="PF25114">
    <property type="entry name" value="AtTam38"/>
    <property type="match status" value="1"/>
</dbReference>
<dbReference type="EMBL" id="SDRB02011993">
    <property type="protein sequence ID" value="THF99261.1"/>
    <property type="molecule type" value="Genomic_DNA"/>
</dbReference>
<keyword evidence="1" id="KW-0812">Transmembrane</keyword>
<evidence type="ECO:0000313" key="3">
    <source>
        <dbReference type="Proteomes" id="UP000306102"/>
    </source>
</evidence>
<keyword evidence="3" id="KW-1185">Reference proteome</keyword>
<feature type="transmembrane region" description="Helical" evidence="1">
    <location>
        <begin position="317"/>
        <end position="345"/>
    </location>
</feature>
<keyword evidence="1" id="KW-0472">Membrane</keyword>
<proteinExistence type="predicted"/>
<dbReference type="InterPro" id="IPR056894">
    <property type="entry name" value="AtTam38"/>
</dbReference>
<feature type="transmembrane region" description="Helical" evidence="1">
    <location>
        <begin position="281"/>
        <end position="305"/>
    </location>
</feature>
<protein>
    <submittedName>
        <fullName evidence="2">Uncharacterized protein</fullName>
    </submittedName>
</protein>
<evidence type="ECO:0000256" key="1">
    <source>
        <dbReference type="SAM" id="Phobius"/>
    </source>
</evidence>
<keyword evidence="1" id="KW-1133">Transmembrane helix</keyword>
<feature type="transmembrane region" description="Helical" evidence="1">
    <location>
        <begin position="245"/>
        <end position="261"/>
    </location>
</feature>
<organism evidence="2 3">
    <name type="scientific">Camellia sinensis var. sinensis</name>
    <name type="common">China tea</name>
    <dbReference type="NCBI Taxonomy" id="542762"/>
    <lineage>
        <taxon>Eukaryota</taxon>
        <taxon>Viridiplantae</taxon>
        <taxon>Streptophyta</taxon>
        <taxon>Embryophyta</taxon>
        <taxon>Tracheophyta</taxon>
        <taxon>Spermatophyta</taxon>
        <taxon>Magnoliopsida</taxon>
        <taxon>eudicotyledons</taxon>
        <taxon>Gunneridae</taxon>
        <taxon>Pentapetalae</taxon>
        <taxon>asterids</taxon>
        <taxon>Ericales</taxon>
        <taxon>Theaceae</taxon>
        <taxon>Camellia</taxon>
    </lineage>
</organism>
<name>A0A4S4D9S9_CAMSN</name>
<dbReference type="Proteomes" id="UP000306102">
    <property type="component" value="Unassembled WGS sequence"/>
</dbReference>
<gene>
    <name evidence="2" type="ORF">TEA_017098</name>
</gene>
<comment type="caution">
    <text evidence="2">The sequence shown here is derived from an EMBL/GenBank/DDBJ whole genome shotgun (WGS) entry which is preliminary data.</text>
</comment>
<dbReference type="PANTHER" id="PTHR37173">
    <property type="entry name" value="HYDROXYPROLINE-RICH GLYCOPROTEIN FAMILY PROTEIN"/>
    <property type="match status" value="1"/>
</dbReference>
<accession>A0A4S4D9S9</accession>
<dbReference type="AlphaFoldDB" id="A0A4S4D9S9"/>
<sequence length="637" mass="71599">MRWSKGHDEQMGCDWYFDGQMGRVLTSRKMVQEVRICDSSSLYALCRSWLRNGFPEENQPQYVDGVKSLPKPSPALVADCHSPVKKEGDKQDEEISIASPGLVLRYNAWGYAVALMKSAFRQDEKRLVCDKWYQSQSRGTVMGTGLTVVAWHVLTHWGCKFYTKHLASALVCKRQGRQGTSFMSKVTFAIISSPPSSASSKSATAASKAPSSQSSLSTTLYWVHSGHSTMPDRFRPLTKEAPSPLVRWPWFIALAFLLYAWRTVLWELSNWKKVLSSTTQFVGYLLKLALALIFHFIGDPVTSLIRGIETTLYTIRAFYSAVIAYTPIPELTLIIVLVSSVIAIAEASVPDSVDSQPYLLTVAGLIGFAAVRDFISELSFWTLLLGLFGFARFVKKRDYVSPVTATPNPDVLISARQISIASPGLVLRYNAWGYAVALMKSAFRQDEKRLVCDKWYQSQSRGTVMGTVRGTYIKHLHCGVHAKGFPWVGERTSMEFVSGKGGRVDPYCITWVGPWVMNGYAVPLVELTSREDDKHPIRDNMLSFSQCLNAISSKDFGLPASHYFKKQYAGMCFQEECVEHLSPTDLLHRHVKRAKKVRGRLREERLQRIARYKTRLALLLPPLIEQQPFRNDAAAGN</sequence>